<sequence length="92" mass="10296">MSLIVFDISRLKTVLLALQHYLAAASPKLVSSSVQNESGKIPGETVLSDSTWLRILVADVGTTTDQIWSHEHIRNLRSISFQCLLEFSRSMH</sequence>
<keyword evidence="2" id="KW-1185">Reference proteome</keyword>
<evidence type="ECO:0000313" key="2">
    <source>
        <dbReference type="Proteomes" id="UP000887013"/>
    </source>
</evidence>
<accession>A0A8X6TS07</accession>
<organism evidence="1 2">
    <name type="scientific">Nephila pilipes</name>
    <name type="common">Giant wood spider</name>
    <name type="synonym">Nephila maculata</name>
    <dbReference type="NCBI Taxonomy" id="299642"/>
    <lineage>
        <taxon>Eukaryota</taxon>
        <taxon>Metazoa</taxon>
        <taxon>Ecdysozoa</taxon>
        <taxon>Arthropoda</taxon>
        <taxon>Chelicerata</taxon>
        <taxon>Arachnida</taxon>
        <taxon>Araneae</taxon>
        <taxon>Araneomorphae</taxon>
        <taxon>Entelegynae</taxon>
        <taxon>Araneoidea</taxon>
        <taxon>Nephilidae</taxon>
        <taxon>Nephila</taxon>
    </lineage>
</organism>
<protein>
    <submittedName>
        <fullName evidence="1">Uncharacterized protein</fullName>
    </submittedName>
</protein>
<comment type="caution">
    <text evidence="1">The sequence shown here is derived from an EMBL/GenBank/DDBJ whole genome shotgun (WGS) entry which is preliminary data.</text>
</comment>
<reference evidence="1" key="1">
    <citation type="submission" date="2020-08" db="EMBL/GenBank/DDBJ databases">
        <title>Multicomponent nature underlies the extraordinary mechanical properties of spider dragline silk.</title>
        <authorList>
            <person name="Kono N."/>
            <person name="Nakamura H."/>
            <person name="Mori M."/>
            <person name="Yoshida Y."/>
            <person name="Ohtoshi R."/>
            <person name="Malay A.D."/>
            <person name="Moran D.A.P."/>
            <person name="Tomita M."/>
            <person name="Numata K."/>
            <person name="Arakawa K."/>
        </authorList>
    </citation>
    <scope>NUCLEOTIDE SEQUENCE</scope>
</reference>
<proteinExistence type="predicted"/>
<evidence type="ECO:0000313" key="1">
    <source>
        <dbReference type="EMBL" id="GFT41015.1"/>
    </source>
</evidence>
<dbReference type="Proteomes" id="UP000887013">
    <property type="component" value="Unassembled WGS sequence"/>
</dbReference>
<dbReference type="AlphaFoldDB" id="A0A8X6TS07"/>
<name>A0A8X6TS07_NEPPI</name>
<gene>
    <name evidence="1" type="ORF">NPIL_437731</name>
</gene>
<dbReference type="EMBL" id="BMAW01063591">
    <property type="protein sequence ID" value="GFT41015.1"/>
    <property type="molecule type" value="Genomic_DNA"/>
</dbReference>